<dbReference type="SMART" id="SM00387">
    <property type="entry name" value="HATPase_c"/>
    <property type="match status" value="1"/>
</dbReference>
<sequence>MLMLHQHVTRALLTLFLGTLCLSGLVSYFTIKSDNIERYQIELESHIKIIKHQLPNIEDLEAFAKMIKESSNIRFTLINEAGVVLVDSDKDNETMDNHSHREEIIKAQKVEFAHAVRFSDSVHSNFLYVAHRVKLDDRILFLRLATNIDTIMHTFYDLWLKLTIIFGLNILAGLYGAYIFSQKVRHEIDKIIENLQQIADKDYKISLSSHFCLEFFEIANYLKKLAAKLEKRAKQKRKYTAKIKLISQQRSDVISAISHEFKNPIASIMGYAQTLLDDPLANPQIRERFLGKIVQNGQKISGMIDRLTLTTKFENGDFNTQNSTFDVVKMTQDIAQSFREKHHNRPIVCTLPETFPITADRTMIEIVISNLIDNALKYSDDTIEIYLTEGSLHVKDNGVGIKEEEIEKVTQKFYRSNSHSWDNSMGLGLALVNYILKMHNSMLEIQSSLGVGSDFSFKLPSNNVVL</sequence>
<feature type="domain" description="Histidine kinase" evidence="7">
    <location>
        <begin position="256"/>
        <end position="463"/>
    </location>
</feature>
<dbReference type="GO" id="GO:0030295">
    <property type="term" value="F:protein kinase activator activity"/>
    <property type="evidence" value="ECO:0007669"/>
    <property type="project" value="TreeGrafter"/>
</dbReference>
<keyword evidence="3" id="KW-0597">Phosphoprotein</keyword>
<dbReference type="SUPFAM" id="SSF55874">
    <property type="entry name" value="ATPase domain of HSP90 chaperone/DNA topoisomerase II/histidine kinase"/>
    <property type="match status" value="1"/>
</dbReference>
<dbReference type="EMBL" id="CP017111">
    <property type="protein sequence ID" value="AOO66115.1"/>
    <property type="molecule type" value="Genomic_DNA"/>
</dbReference>
<evidence type="ECO:0000256" key="3">
    <source>
        <dbReference type="ARBA" id="ARBA00022553"/>
    </source>
</evidence>
<dbReference type="RefSeq" id="WP_069478713.1">
    <property type="nucleotide sequence ID" value="NZ_CP017111.1"/>
</dbReference>
<feature type="transmembrane region" description="Helical" evidence="6">
    <location>
        <begin position="158"/>
        <end position="180"/>
    </location>
</feature>
<dbReference type="InterPro" id="IPR005467">
    <property type="entry name" value="His_kinase_dom"/>
</dbReference>
<dbReference type="PRINTS" id="PR00344">
    <property type="entry name" value="BCTRLSENSOR"/>
</dbReference>
<dbReference type="Pfam" id="PF02518">
    <property type="entry name" value="HATPase_c"/>
    <property type="match status" value="1"/>
</dbReference>
<dbReference type="Gene3D" id="3.30.565.10">
    <property type="entry name" value="Histidine kinase-like ATPase, C-terminal domain"/>
    <property type="match status" value="1"/>
</dbReference>
<evidence type="ECO:0000256" key="2">
    <source>
        <dbReference type="ARBA" id="ARBA00012438"/>
    </source>
</evidence>
<evidence type="ECO:0000313" key="9">
    <source>
        <dbReference type="Proteomes" id="UP000094609"/>
    </source>
</evidence>
<dbReference type="InterPro" id="IPR003594">
    <property type="entry name" value="HATPase_dom"/>
</dbReference>
<keyword evidence="5 8" id="KW-0418">Kinase</keyword>
<protein>
    <recommendedName>
        <fullName evidence="2">histidine kinase</fullName>
        <ecNumber evidence="2">2.7.13.3</ecNumber>
    </recommendedName>
</protein>
<dbReference type="SMART" id="SM00388">
    <property type="entry name" value="HisKA"/>
    <property type="match status" value="1"/>
</dbReference>
<evidence type="ECO:0000256" key="1">
    <source>
        <dbReference type="ARBA" id="ARBA00000085"/>
    </source>
</evidence>
<dbReference type="InterPro" id="IPR036890">
    <property type="entry name" value="HATPase_C_sf"/>
</dbReference>
<dbReference type="Pfam" id="PF00512">
    <property type="entry name" value="HisKA"/>
    <property type="match status" value="1"/>
</dbReference>
<dbReference type="InterPro" id="IPR003661">
    <property type="entry name" value="HisK_dim/P_dom"/>
</dbReference>
<evidence type="ECO:0000256" key="4">
    <source>
        <dbReference type="ARBA" id="ARBA00022679"/>
    </source>
</evidence>
<dbReference type="CDD" id="cd00075">
    <property type="entry name" value="HATPase"/>
    <property type="match status" value="1"/>
</dbReference>
<dbReference type="KEGG" id="shal:SHALO_2355"/>
<dbReference type="PATRIC" id="fig|1193502.14.peg.2386"/>
<dbReference type="STRING" id="1193502.SHALO_2355"/>
<dbReference type="AlphaFoldDB" id="A0A1D7TMA7"/>
<dbReference type="CDD" id="cd00082">
    <property type="entry name" value="HisKA"/>
    <property type="match status" value="1"/>
</dbReference>
<evidence type="ECO:0000313" key="8">
    <source>
        <dbReference type="EMBL" id="AOO66115.1"/>
    </source>
</evidence>
<dbReference type="InterPro" id="IPR036097">
    <property type="entry name" value="HisK_dim/P_sf"/>
</dbReference>
<dbReference type="InterPro" id="IPR050351">
    <property type="entry name" value="BphY/WalK/GraS-like"/>
</dbReference>
<keyword evidence="4" id="KW-0808">Transferase</keyword>
<keyword evidence="6" id="KW-1133">Transmembrane helix</keyword>
<gene>
    <name evidence="8" type="ORF">SHALO_2355</name>
</gene>
<keyword evidence="6" id="KW-0812">Transmembrane</keyword>
<dbReference type="EC" id="2.7.13.3" evidence="2"/>
<dbReference type="Proteomes" id="UP000094609">
    <property type="component" value="Chromosome"/>
</dbReference>
<dbReference type="PROSITE" id="PS50109">
    <property type="entry name" value="HIS_KIN"/>
    <property type="match status" value="1"/>
</dbReference>
<dbReference type="GO" id="GO:0007234">
    <property type="term" value="P:osmosensory signaling via phosphorelay pathway"/>
    <property type="evidence" value="ECO:0007669"/>
    <property type="project" value="TreeGrafter"/>
</dbReference>
<evidence type="ECO:0000256" key="5">
    <source>
        <dbReference type="ARBA" id="ARBA00022777"/>
    </source>
</evidence>
<dbReference type="GO" id="GO:0000155">
    <property type="term" value="F:phosphorelay sensor kinase activity"/>
    <property type="evidence" value="ECO:0007669"/>
    <property type="project" value="InterPro"/>
</dbReference>
<dbReference type="Gene3D" id="1.10.287.130">
    <property type="match status" value="1"/>
</dbReference>
<dbReference type="PANTHER" id="PTHR42878">
    <property type="entry name" value="TWO-COMPONENT HISTIDINE KINASE"/>
    <property type="match status" value="1"/>
</dbReference>
<keyword evidence="6" id="KW-0472">Membrane</keyword>
<organism evidence="8 9">
    <name type="scientific">Sulfurospirillum halorespirans DSM 13726</name>
    <dbReference type="NCBI Taxonomy" id="1193502"/>
    <lineage>
        <taxon>Bacteria</taxon>
        <taxon>Pseudomonadati</taxon>
        <taxon>Campylobacterota</taxon>
        <taxon>Epsilonproteobacteria</taxon>
        <taxon>Campylobacterales</taxon>
        <taxon>Sulfurospirillaceae</taxon>
        <taxon>Sulfurospirillum</taxon>
    </lineage>
</organism>
<accession>A0A1D7TMA7</accession>
<evidence type="ECO:0000256" key="6">
    <source>
        <dbReference type="SAM" id="Phobius"/>
    </source>
</evidence>
<dbReference type="PANTHER" id="PTHR42878:SF13">
    <property type="entry name" value="HISTIDINE KINASE"/>
    <property type="match status" value="1"/>
</dbReference>
<dbReference type="GO" id="GO:0000156">
    <property type="term" value="F:phosphorelay response regulator activity"/>
    <property type="evidence" value="ECO:0007669"/>
    <property type="project" value="TreeGrafter"/>
</dbReference>
<comment type="catalytic activity">
    <reaction evidence="1">
        <text>ATP + protein L-histidine = ADP + protein N-phospho-L-histidine.</text>
        <dbReference type="EC" id="2.7.13.3"/>
    </reaction>
</comment>
<evidence type="ECO:0000259" key="7">
    <source>
        <dbReference type="PROSITE" id="PS50109"/>
    </source>
</evidence>
<name>A0A1D7TMA7_9BACT</name>
<keyword evidence="9" id="KW-1185">Reference proteome</keyword>
<proteinExistence type="predicted"/>
<dbReference type="SUPFAM" id="SSF47384">
    <property type="entry name" value="Homodimeric domain of signal transducing histidine kinase"/>
    <property type="match status" value="1"/>
</dbReference>
<reference evidence="9" key="1">
    <citation type="submission" date="2016-08" db="EMBL/GenBank/DDBJ databases">
        <title>Complete genome sequence of the organohalide-respiring Epsilonproteobacterium Sulfurospirillum halorespirans.</title>
        <authorList>
            <person name="Goris T."/>
            <person name="Zimmermann J."/>
            <person name="Schenz B."/>
            <person name="Lemos M."/>
            <person name="Hackermueller J."/>
            <person name="Diekert G."/>
        </authorList>
    </citation>
    <scope>NUCLEOTIDE SEQUENCE [LARGE SCALE GENOMIC DNA]</scope>
    <source>
        <strain>DSM 13726</strain>
        <strain evidence="9">PCE-M2</strain>
    </source>
</reference>
<dbReference type="InterPro" id="IPR004358">
    <property type="entry name" value="Sig_transdc_His_kin-like_C"/>
</dbReference>